<dbReference type="SUPFAM" id="SSF53335">
    <property type="entry name" value="S-adenosyl-L-methionine-dependent methyltransferases"/>
    <property type="match status" value="2"/>
</dbReference>
<comment type="catalytic activity">
    <reaction evidence="8">
        <text>a 2'-deoxycytidine in DNA + S-adenosyl-L-methionine = an N(4)-methyl-2'-deoxycytidine in DNA + S-adenosyl-L-homocysteine + H(+)</text>
        <dbReference type="Rhea" id="RHEA:16857"/>
        <dbReference type="Rhea" id="RHEA-COMP:11369"/>
        <dbReference type="Rhea" id="RHEA-COMP:13674"/>
        <dbReference type="ChEBI" id="CHEBI:15378"/>
        <dbReference type="ChEBI" id="CHEBI:57856"/>
        <dbReference type="ChEBI" id="CHEBI:59789"/>
        <dbReference type="ChEBI" id="CHEBI:85452"/>
        <dbReference type="ChEBI" id="CHEBI:137933"/>
        <dbReference type="EC" id="2.1.1.113"/>
    </reaction>
</comment>
<dbReference type="Pfam" id="PF01555">
    <property type="entry name" value="N6_N4_Mtase"/>
    <property type="match status" value="1"/>
</dbReference>
<evidence type="ECO:0000256" key="7">
    <source>
        <dbReference type="ARBA" id="ARBA00023125"/>
    </source>
</evidence>
<dbReference type="EC" id="2.1.1.113" evidence="2"/>
<dbReference type="GO" id="GO:0008170">
    <property type="term" value="F:N-methyltransferase activity"/>
    <property type="evidence" value="ECO:0007669"/>
    <property type="project" value="InterPro"/>
</dbReference>
<protein>
    <recommendedName>
        <fullName evidence="2">site-specific DNA-methyltransferase (cytosine-N(4)-specific)</fullName>
        <ecNumber evidence="2">2.1.1.113</ecNumber>
    </recommendedName>
</protein>
<keyword evidence="7" id="KW-0238">DNA-binding</keyword>
<evidence type="ECO:0000256" key="6">
    <source>
        <dbReference type="ARBA" id="ARBA00022747"/>
    </source>
</evidence>
<dbReference type="GO" id="GO:0003677">
    <property type="term" value="F:DNA binding"/>
    <property type="evidence" value="ECO:0007669"/>
    <property type="project" value="UniProtKB-KW"/>
</dbReference>
<evidence type="ECO:0000256" key="5">
    <source>
        <dbReference type="ARBA" id="ARBA00022691"/>
    </source>
</evidence>
<keyword evidence="5" id="KW-0949">S-adenosyl-L-methionine</keyword>
<dbReference type="AlphaFoldDB" id="A0A6J7KRL9"/>
<dbReference type="GO" id="GO:0009307">
    <property type="term" value="P:DNA restriction-modification system"/>
    <property type="evidence" value="ECO:0007669"/>
    <property type="project" value="UniProtKB-KW"/>
</dbReference>
<keyword evidence="4" id="KW-0808">Transferase</keyword>
<keyword evidence="3" id="KW-0489">Methyltransferase</keyword>
<evidence type="ECO:0000256" key="1">
    <source>
        <dbReference type="ARBA" id="ARBA00010203"/>
    </source>
</evidence>
<organism evidence="10">
    <name type="scientific">freshwater metagenome</name>
    <dbReference type="NCBI Taxonomy" id="449393"/>
    <lineage>
        <taxon>unclassified sequences</taxon>
        <taxon>metagenomes</taxon>
        <taxon>ecological metagenomes</taxon>
    </lineage>
</organism>
<evidence type="ECO:0000256" key="3">
    <source>
        <dbReference type="ARBA" id="ARBA00022603"/>
    </source>
</evidence>
<feature type="domain" description="DNA methylase N-4/N-6" evidence="9">
    <location>
        <begin position="23"/>
        <end position="74"/>
    </location>
</feature>
<evidence type="ECO:0000259" key="9">
    <source>
        <dbReference type="Pfam" id="PF01555"/>
    </source>
</evidence>
<dbReference type="InterPro" id="IPR029063">
    <property type="entry name" value="SAM-dependent_MTases_sf"/>
</dbReference>
<dbReference type="PROSITE" id="PS00093">
    <property type="entry name" value="N4_MTASE"/>
    <property type="match status" value="1"/>
</dbReference>
<dbReference type="GO" id="GO:0032259">
    <property type="term" value="P:methylation"/>
    <property type="evidence" value="ECO:0007669"/>
    <property type="project" value="UniProtKB-KW"/>
</dbReference>
<dbReference type="GO" id="GO:0015667">
    <property type="term" value="F:site-specific DNA-methyltransferase (cytosine-N4-specific) activity"/>
    <property type="evidence" value="ECO:0007669"/>
    <property type="project" value="UniProtKB-EC"/>
</dbReference>
<sequence length="425" mass="46901">MEVENSSNFLRTEDSAVHGWYRFVLSFPPHLVREYLARLAPEGGAILDPFCGTGTTVVEAKKLGLKSYGIEASPMAHFAASVKTAWEVDPIGLVRAAKRVASRASAELAAVGMKDEVSNVNIRKASRSLDVDAMSILISGSISPSPLHKVLVLVDEIRRVTNNEYRDLMMLAVARLLPCDFGNLRFGPEVGLGTVKTDVAVIAPWLECIETCAADLRAVGVGKPTKVFHSDARGLPNGIRNGSIGSVFTSPPYPNEKDYTRTTRLESVVLGFYKDKRGLRECKQSLLRSNTRNIYVGDKDSFSIQHLPSVTNLAAEIESRRLDLGKTSGFEKNYHKVVLHYFGGMARHLEALRPKLRDGARLGYVVGDQASFFRVLIRTGELLAEVAEPLGYEVESLDLFRTRLATATRAQLREEVLVLRWRGKA</sequence>
<evidence type="ECO:0000256" key="2">
    <source>
        <dbReference type="ARBA" id="ARBA00012185"/>
    </source>
</evidence>
<evidence type="ECO:0000256" key="8">
    <source>
        <dbReference type="ARBA" id="ARBA00049120"/>
    </source>
</evidence>
<evidence type="ECO:0000313" key="10">
    <source>
        <dbReference type="EMBL" id="CAB4958185.1"/>
    </source>
</evidence>
<name>A0A6J7KRL9_9ZZZZ</name>
<reference evidence="10" key="1">
    <citation type="submission" date="2020-05" db="EMBL/GenBank/DDBJ databases">
        <authorList>
            <person name="Chiriac C."/>
            <person name="Salcher M."/>
            <person name="Ghai R."/>
            <person name="Kavagutti S V."/>
        </authorList>
    </citation>
    <scope>NUCLEOTIDE SEQUENCE</scope>
</reference>
<proteinExistence type="inferred from homology"/>
<dbReference type="Gene3D" id="3.40.50.150">
    <property type="entry name" value="Vaccinia Virus protein VP39"/>
    <property type="match status" value="2"/>
</dbReference>
<dbReference type="InterPro" id="IPR002941">
    <property type="entry name" value="DNA_methylase_N4/N6"/>
</dbReference>
<gene>
    <name evidence="10" type="ORF">UFOPK3879_00411</name>
</gene>
<dbReference type="InterPro" id="IPR017985">
    <property type="entry name" value="MeTrfase_CN4_CS"/>
</dbReference>
<evidence type="ECO:0000256" key="4">
    <source>
        <dbReference type="ARBA" id="ARBA00022679"/>
    </source>
</evidence>
<keyword evidence="6" id="KW-0680">Restriction system</keyword>
<dbReference type="EMBL" id="CAFBNR010000013">
    <property type="protein sequence ID" value="CAB4958185.1"/>
    <property type="molecule type" value="Genomic_DNA"/>
</dbReference>
<comment type="similarity">
    <text evidence="1">Belongs to the N(4)/N(6)-methyltransferase family. N(4) subfamily.</text>
</comment>
<accession>A0A6J7KRL9</accession>